<dbReference type="EMBL" id="AVQL01000427">
    <property type="protein sequence ID" value="KEQ01309.1"/>
    <property type="molecule type" value="Genomic_DNA"/>
</dbReference>
<accession>A0A074W1I3</accession>
<evidence type="ECO:0000256" key="2">
    <source>
        <dbReference type="SAM" id="SignalP"/>
    </source>
</evidence>
<keyword evidence="1" id="KW-0175">Coiled coil</keyword>
<evidence type="ECO:0008006" key="5">
    <source>
        <dbReference type="Google" id="ProtNLM"/>
    </source>
</evidence>
<dbReference type="AlphaFoldDB" id="A0A074W1I3"/>
<gene>
    <name evidence="3" type="ORF">SASC598J21_009210</name>
</gene>
<comment type="caution">
    <text evidence="3">The sequence shown here is derived from an EMBL/GenBank/DDBJ whole genome shotgun (WGS) entry which is preliminary data.</text>
</comment>
<dbReference type="Proteomes" id="UP000027644">
    <property type="component" value="Unassembled WGS sequence"/>
</dbReference>
<feature type="coiled-coil region" evidence="1">
    <location>
        <begin position="105"/>
        <end position="157"/>
    </location>
</feature>
<name>A0A074W1I3_9NEIS</name>
<evidence type="ECO:0000256" key="1">
    <source>
        <dbReference type="SAM" id="Coils"/>
    </source>
</evidence>
<keyword evidence="2" id="KW-0732">Signal</keyword>
<organism evidence="3 4">
    <name type="scientific">Snodgrassella alvi SCGC AB-598-J21</name>
    <dbReference type="NCBI Taxonomy" id="1385367"/>
    <lineage>
        <taxon>Bacteria</taxon>
        <taxon>Pseudomonadati</taxon>
        <taxon>Pseudomonadota</taxon>
        <taxon>Betaproteobacteria</taxon>
        <taxon>Neisseriales</taxon>
        <taxon>Neisseriaceae</taxon>
        <taxon>Snodgrassella</taxon>
    </lineage>
</organism>
<evidence type="ECO:0000313" key="4">
    <source>
        <dbReference type="Proteomes" id="UP000027644"/>
    </source>
</evidence>
<protein>
    <recommendedName>
        <fullName evidence="5">DUF4124 domain-containing protein</fullName>
    </recommendedName>
</protein>
<proteinExistence type="predicted"/>
<reference evidence="3 4" key="1">
    <citation type="journal article" date="2014" name="PLoS Genet.">
        <title>Hidden diversity in honey bee gut symbionts detected by single-cell genomics.</title>
        <authorList>
            <person name="Engel P."/>
            <person name="Stepanauskas R."/>
            <person name="Moran N."/>
        </authorList>
    </citation>
    <scope>NUCLEOTIDE SEQUENCE [LARGE SCALE GENOMIC DNA]</scope>
    <source>
        <strain evidence="3 4">SCGC AB-598-J21</strain>
    </source>
</reference>
<feature type="signal peptide" evidence="2">
    <location>
        <begin position="1"/>
        <end position="24"/>
    </location>
</feature>
<evidence type="ECO:0000313" key="3">
    <source>
        <dbReference type="EMBL" id="KEQ01309.1"/>
    </source>
</evidence>
<sequence length="161" mass="17475">MTYKKIIPILIFTSGLFIGQSAVAKVYTCLENGEVVYTSKLKGNCAVANLPAIGSYSDSRPSYRNSSASATIRSRPRSATKVATAYSGLQPTVNIVPKGSDNTRRAILQQELTNERNALAQAQQALNRSRTGKGGNITELQSAVLDRQQNIQAIQRELGRM</sequence>
<feature type="chain" id="PRO_5001701067" description="DUF4124 domain-containing protein" evidence="2">
    <location>
        <begin position="25"/>
        <end position="161"/>
    </location>
</feature>